<organism evidence="2 3">
    <name type="scientific">Amycolatopsis jiangsuensis</name>
    <dbReference type="NCBI Taxonomy" id="1181879"/>
    <lineage>
        <taxon>Bacteria</taxon>
        <taxon>Bacillati</taxon>
        <taxon>Actinomycetota</taxon>
        <taxon>Actinomycetes</taxon>
        <taxon>Pseudonocardiales</taxon>
        <taxon>Pseudonocardiaceae</taxon>
        <taxon>Amycolatopsis</taxon>
    </lineage>
</organism>
<reference evidence="2 3" key="1">
    <citation type="submission" date="2020-08" db="EMBL/GenBank/DDBJ databases">
        <title>Sequencing the genomes of 1000 actinobacteria strains.</title>
        <authorList>
            <person name="Klenk H.-P."/>
        </authorList>
    </citation>
    <scope>NUCLEOTIDE SEQUENCE [LARGE SCALE GENOMIC DNA]</scope>
    <source>
        <strain evidence="2 3">DSM 45859</strain>
    </source>
</reference>
<feature type="transmembrane region" description="Helical" evidence="1">
    <location>
        <begin position="50"/>
        <end position="71"/>
    </location>
</feature>
<feature type="transmembrane region" description="Helical" evidence="1">
    <location>
        <begin position="78"/>
        <end position="100"/>
    </location>
</feature>
<comment type="caution">
    <text evidence="2">The sequence shown here is derived from an EMBL/GenBank/DDBJ whole genome shotgun (WGS) entry which is preliminary data.</text>
</comment>
<protein>
    <submittedName>
        <fullName evidence="2">Uncharacterized protein</fullName>
    </submittedName>
</protein>
<evidence type="ECO:0000313" key="3">
    <source>
        <dbReference type="Proteomes" id="UP000581769"/>
    </source>
</evidence>
<dbReference type="RefSeq" id="WP_184782665.1">
    <property type="nucleotide sequence ID" value="NZ_JACHMG010000001.1"/>
</dbReference>
<sequence length="145" mass="16271">MDLLREKGFTPLRVILAFSVLSTAFHYWHMVVRPRDYPPINGVPEVAGQIAIGAGWVVFTVVAILGYRAYLRERYRRALTLLLVHSLSGVATAGHFLVGIPWLPQVWLIPLVGDVVAAVLVWSFVVWAWSVLNRVSARDQISTQH</sequence>
<dbReference type="EMBL" id="JACHMG010000001">
    <property type="protein sequence ID" value="MBB4687885.1"/>
    <property type="molecule type" value="Genomic_DNA"/>
</dbReference>
<keyword evidence="1" id="KW-0812">Transmembrane</keyword>
<feature type="transmembrane region" description="Helical" evidence="1">
    <location>
        <begin position="12"/>
        <end position="30"/>
    </location>
</feature>
<feature type="transmembrane region" description="Helical" evidence="1">
    <location>
        <begin position="106"/>
        <end position="132"/>
    </location>
</feature>
<evidence type="ECO:0000313" key="2">
    <source>
        <dbReference type="EMBL" id="MBB4687885.1"/>
    </source>
</evidence>
<keyword evidence="1" id="KW-0472">Membrane</keyword>
<accession>A0A840J2M7</accession>
<dbReference type="Proteomes" id="UP000581769">
    <property type="component" value="Unassembled WGS sequence"/>
</dbReference>
<gene>
    <name evidence="2" type="ORF">BJY18_005370</name>
</gene>
<dbReference type="AlphaFoldDB" id="A0A840J2M7"/>
<name>A0A840J2M7_9PSEU</name>
<keyword evidence="3" id="KW-1185">Reference proteome</keyword>
<keyword evidence="1" id="KW-1133">Transmembrane helix</keyword>
<evidence type="ECO:0000256" key="1">
    <source>
        <dbReference type="SAM" id="Phobius"/>
    </source>
</evidence>
<proteinExistence type="predicted"/>